<protein>
    <recommendedName>
        <fullName evidence="1">guanylate cyclase</fullName>
        <ecNumber evidence="1">4.6.1.2</ecNumber>
    </recommendedName>
</protein>
<accession>A0A1I0P965</accession>
<sequence length="335" mass="36676">MTMDQTIPIAPHTLDQMMPMHLLLDGAARISHAGPTIEKVFGAPLVGRSAFSLFELRRPRIVRSMDDVHAMGDAKVYLRLKDGSGTTMVGAVAVLPGGSHVLMNLSFGYSVVDAVARYKLAGSDFAPTDLTVEMLYLMEAKTAAMEATTQLAHRLHGEKAEAQVEAMTDGLTGLQNRRAFDINLNRQIARGAVFSLMHIDLDFFKAVNDTQGHAAGDAVLREVANVLRDETRDSDMVARVGGDEFVILFGRLAEADMLESIAMRIIARLECPIPFDGKTCRISASIGIARSTDYDSVSAEQMVSDADLALYMSKDKGRACQTMFRPEYRETRQQA</sequence>
<evidence type="ECO:0000256" key="1">
    <source>
        <dbReference type="ARBA" id="ARBA00012202"/>
    </source>
</evidence>
<dbReference type="EC" id="4.6.1.2" evidence="1"/>
<dbReference type="InterPro" id="IPR011645">
    <property type="entry name" value="HNOB_dom_associated"/>
</dbReference>
<dbReference type="GO" id="GO:0000166">
    <property type="term" value="F:nucleotide binding"/>
    <property type="evidence" value="ECO:0007669"/>
    <property type="project" value="UniProtKB-KW"/>
</dbReference>
<dbReference type="PROSITE" id="PS50887">
    <property type="entry name" value="GGDEF"/>
    <property type="match status" value="1"/>
</dbReference>
<dbReference type="PANTHER" id="PTHR46663:SF2">
    <property type="entry name" value="GGDEF DOMAIN-CONTAINING PROTEIN"/>
    <property type="match status" value="1"/>
</dbReference>
<dbReference type="RefSeq" id="WP_091429472.1">
    <property type="nucleotide sequence ID" value="NZ_FOJB01000001.1"/>
</dbReference>
<dbReference type="GO" id="GO:0004383">
    <property type="term" value="F:guanylate cyclase activity"/>
    <property type="evidence" value="ECO:0007669"/>
    <property type="project" value="UniProtKB-EC"/>
</dbReference>
<dbReference type="Pfam" id="PF07701">
    <property type="entry name" value="HNOBA"/>
    <property type="match status" value="1"/>
</dbReference>
<dbReference type="AlphaFoldDB" id="A0A1I0P965"/>
<evidence type="ECO:0000313" key="6">
    <source>
        <dbReference type="Proteomes" id="UP000199650"/>
    </source>
</evidence>
<dbReference type="PANTHER" id="PTHR46663">
    <property type="entry name" value="DIGUANYLATE CYCLASE DGCT-RELATED"/>
    <property type="match status" value="1"/>
</dbReference>
<dbReference type="OrthoDB" id="9812260at2"/>
<evidence type="ECO:0000256" key="2">
    <source>
        <dbReference type="ARBA" id="ARBA00022741"/>
    </source>
</evidence>
<gene>
    <name evidence="5" type="ORF">SAMN05444851_1457</name>
</gene>
<dbReference type="Gene3D" id="3.30.70.270">
    <property type="match status" value="1"/>
</dbReference>
<dbReference type="FunFam" id="3.30.70.270:FF:000001">
    <property type="entry name" value="Diguanylate cyclase domain protein"/>
    <property type="match status" value="1"/>
</dbReference>
<organism evidence="5 6">
    <name type="scientific">Aliiroseovarius sediminilitoris</name>
    <dbReference type="NCBI Taxonomy" id="1173584"/>
    <lineage>
        <taxon>Bacteria</taxon>
        <taxon>Pseudomonadati</taxon>
        <taxon>Pseudomonadota</taxon>
        <taxon>Alphaproteobacteria</taxon>
        <taxon>Rhodobacterales</taxon>
        <taxon>Paracoccaceae</taxon>
        <taxon>Aliiroseovarius</taxon>
    </lineage>
</organism>
<name>A0A1I0P965_9RHOB</name>
<dbReference type="CDD" id="cd01949">
    <property type="entry name" value="GGDEF"/>
    <property type="match status" value="1"/>
</dbReference>
<dbReference type="InterPro" id="IPR043128">
    <property type="entry name" value="Rev_trsase/Diguanyl_cyclase"/>
</dbReference>
<feature type="domain" description="GGDEF" evidence="4">
    <location>
        <begin position="192"/>
        <end position="326"/>
    </location>
</feature>
<dbReference type="InterPro" id="IPR052163">
    <property type="entry name" value="DGC-Regulatory_Protein"/>
</dbReference>
<dbReference type="SUPFAM" id="SSF55073">
    <property type="entry name" value="Nucleotide cyclase"/>
    <property type="match status" value="1"/>
</dbReference>
<dbReference type="NCBIfam" id="TIGR00254">
    <property type="entry name" value="GGDEF"/>
    <property type="match status" value="1"/>
</dbReference>
<keyword evidence="6" id="KW-1185">Reference proteome</keyword>
<keyword evidence="2" id="KW-0547">Nucleotide-binding</keyword>
<keyword evidence="3" id="KW-0141">cGMP biosynthesis</keyword>
<evidence type="ECO:0000259" key="4">
    <source>
        <dbReference type="PROSITE" id="PS50887"/>
    </source>
</evidence>
<dbReference type="EMBL" id="FOJB01000001">
    <property type="protein sequence ID" value="SEW10943.1"/>
    <property type="molecule type" value="Genomic_DNA"/>
</dbReference>
<dbReference type="Proteomes" id="UP000199650">
    <property type="component" value="Unassembled WGS sequence"/>
</dbReference>
<dbReference type="InterPro" id="IPR042463">
    <property type="entry name" value="HNOB_dom_associated_sf"/>
</dbReference>
<evidence type="ECO:0000313" key="5">
    <source>
        <dbReference type="EMBL" id="SEW10943.1"/>
    </source>
</evidence>
<dbReference type="Pfam" id="PF00990">
    <property type="entry name" value="GGDEF"/>
    <property type="match status" value="1"/>
</dbReference>
<dbReference type="SMART" id="SM00267">
    <property type="entry name" value="GGDEF"/>
    <property type="match status" value="1"/>
</dbReference>
<reference evidence="5 6" key="1">
    <citation type="submission" date="2016-10" db="EMBL/GenBank/DDBJ databases">
        <authorList>
            <person name="de Groot N.N."/>
        </authorList>
    </citation>
    <scope>NUCLEOTIDE SEQUENCE [LARGE SCALE GENOMIC DNA]</scope>
    <source>
        <strain evidence="5 6">DSM 29439</strain>
    </source>
</reference>
<dbReference type="STRING" id="1173584.SAMN05444851_1457"/>
<proteinExistence type="predicted"/>
<dbReference type="InterPro" id="IPR000160">
    <property type="entry name" value="GGDEF_dom"/>
</dbReference>
<dbReference type="InterPro" id="IPR029787">
    <property type="entry name" value="Nucleotide_cyclase"/>
</dbReference>
<dbReference type="Gene3D" id="3.30.450.260">
    <property type="entry name" value="Haem NO binding associated domain"/>
    <property type="match status" value="1"/>
</dbReference>
<evidence type="ECO:0000256" key="3">
    <source>
        <dbReference type="ARBA" id="ARBA00023293"/>
    </source>
</evidence>